<evidence type="ECO:0000256" key="1">
    <source>
        <dbReference type="ARBA" id="ARBA00005964"/>
    </source>
</evidence>
<evidence type="ECO:0000313" key="8">
    <source>
        <dbReference type="EMBL" id="KAL0811509.1"/>
    </source>
</evidence>
<evidence type="ECO:0000313" key="9">
    <source>
        <dbReference type="Proteomes" id="UP001549921"/>
    </source>
</evidence>
<dbReference type="InterPro" id="IPR050309">
    <property type="entry name" value="Type-B_Carboxylest/Lipase"/>
</dbReference>
<name>A0ABD0SBS4_LOXSC</name>
<dbReference type="InterPro" id="IPR029058">
    <property type="entry name" value="AB_hydrolase_fold"/>
</dbReference>
<keyword evidence="4" id="KW-1015">Disulfide bond</keyword>
<gene>
    <name evidence="8" type="ORF">ABMA28_009901</name>
</gene>
<reference evidence="8 9" key="1">
    <citation type="submission" date="2024-06" db="EMBL/GenBank/DDBJ databases">
        <title>A chromosome-level genome assembly of beet webworm, Loxostege sticticalis.</title>
        <authorList>
            <person name="Zhang Y."/>
        </authorList>
    </citation>
    <scope>NUCLEOTIDE SEQUENCE [LARGE SCALE GENOMIC DNA]</scope>
    <source>
        <strain evidence="8">AQ028</strain>
        <tissue evidence="8">Male pupae</tissue>
    </source>
</reference>
<evidence type="ECO:0000259" key="7">
    <source>
        <dbReference type="Pfam" id="PF00135"/>
    </source>
</evidence>
<comment type="caution">
    <text evidence="8">The sequence shown here is derived from an EMBL/GenBank/DDBJ whole genome shotgun (WGS) entry which is preliminary data.</text>
</comment>
<evidence type="ECO:0000256" key="2">
    <source>
        <dbReference type="ARBA" id="ARBA00022487"/>
    </source>
</evidence>
<feature type="domain" description="Carboxylesterase type B" evidence="7">
    <location>
        <begin position="30"/>
        <end position="546"/>
    </location>
</feature>
<feature type="chain" id="PRO_5044532093" description="Carboxylic ester hydrolase" evidence="6">
    <location>
        <begin position="20"/>
        <end position="576"/>
    </location>
</feature>
<evidence type="ECO:0000256" key="6">
    <source>
        <dbReference type="RuleBase" id="RU361235"/>
    </source>
</evidence>
<evidence type="ECO:0000256" key="3">
    <source>
        <dbReference type="ARBA" id="ARBA00022801"/>
    </source>
</evidence>
<comment type="similarity">
    <text evidence="1 6">Belongs to the type-B carboxylesterase/lipase family.</text>
</comment>
<sequence>MKTRYVVVAAVVLSAWVSGDLQLSECEVTAKTESGYVCGRRRPAANGEEYASFRGIPYARQPLGKLRFQELHPPKPFNGVFDAREEGPVCPQVDVIYGPLLQPRSMGEDCIRINIHVPLYALPDRGEYPGQRPLLPILAWIHGGSFSYGSGDADFHGPEYLVTKGVILVTFNYRLHVLGFLSLNSKSIPGNNGLRDCRTALQWIQRNARFFGGDPDNVTIGGQSAGGAMAHLLSISPSCKGLFHKVMALSGNAISNFFSYSPVYSALIAKLFLVYMGINVLEDPESIHQRLITAPMGSLLEANRFLLDQLGLVTFTPVIETPAKNFTAILPRDAELLLDEGWGKETPILFGVCSNEAQTYKKRLAAVNLETKLRLLPQLTVPLNLLFTSNPLMVPALTFNVLDEYYNNSLITLDQFCNVITDSFYKYPVLRAIEKRVKTGSAPTFQYEFSYHGQKSIVKEVLKTEFPGAGHLEDITYFFRLNAIQGPLVVNELSQNDPDSMMREWMTRLITNFIITGDPTPVEERYGLPKWPEADRHLMYESIDMPMLYNAKTPTPYMKGKKRFFDKQYKLGRLGK</sequence>
<keyword evidence="6" id="KW-0732">Signal</keyword>
<keyword evidence="3 6" id="KW-0378">Hydrolase</keyword>
<evidence type="ECO:0000256" key="4">
    <source>
        <dbReference type="ARBA" id="ARBA00023157"/>
    </source>
</evidence>
<dbReference type="PANTHER" id="PTHR11559">
    <property type="entry name" value="CARBOXYLESTERASE"/>
    <property type="match status" value="1"/>
</dbReference>
<organism evidence="8 9">
    <name type="scientific">Loxostege sticticalis</name>
    <name type="common">Beet webworm moth</name>
    <dbReference type="NCBI Taxonomy" id="481309"/>
    <lineage>
        <taxon>Eukaryota</taxon>
        <taxon>Metazoa</taxon>
        <taxon>Ecdysozoa</taxon>
        <taxon>Arthropoda</taxon>
        <taxon>Hexapoda</taxon>
        <taxon>Insecta</taxon>
        <taxon>Pterygota</taxon>
        <taxon>Neoptera</taxon>
        <taxon>Endopterygota</taxon>
        <taxon>Lepidoptera</taxon>
        <taxon>Glossata</taxon>
        <taxon>Ditrysia</taxon>
        <taxon>Pyraloidea</taxon>
        <taxon>Crambidae</taxon>
        <taxon>Pyraustinae</taxon>
        <taxon>Loxostege</taxon>
    </lineage>
</organism>
<dbReference type="InterPro" id="IPR019826">
    <property type="entry name" value="Carboxylesterase_B_AS"/>
</dbReference>
<dbReference type="InterPro" id="IPR002018">
    <property type="entry name" value="CarbesteraseB"/>
</dbReference>
<proteinExistence type="inferred from homology"/>
<dbReference type="GO" id="GO:0052689">
    <property type="term" value="F:carboxylic ester hydrolase activity"/>
    <property type="evidence" value="ECO:0007669"/>
    <property type="project" value="UniProtKB-KW"/>
</dbReference>
<dbReference type="Pfam" id="PF00135">
    <property type="entry name" value="COesterase"/>
    <property type="match status" value="1"/>
</dbReference>
<dbReference type="SUPFAM" id="SSF53474">
    <property type="entry name" value="alpha/beta-Hydrolases"/>
    <property type="match status" value="1"/>
</dbReference>
<keyword evidence="5" id="KW-0325">Glycoprotein</keyword>
<feature type="signal peptide" evidence="6">
    <location>
        <begin position="1"/>
        <end position="19"/>
    </location>
</feature>
<dbReference type="EMBL" id="JBEDNZ010000024">
    <property type="protein sequence ID" value="KAL0811509.1"/>
    <property type="molecule type" value="Genomic_DNA"/>
</dbReference>
<evidence type="ECO:0000256" key="5">
    <source>
        <dbReference type="ARBA" id="ARBA00023180"/>
    </source>
</evidence>
<dbReference type="PROSITE" id="PS00122">
    <property type="entry name" value="CARBOXYLESTERASE_B_1"/>
    <property type="match status" value="1"/>
</dbReference>
<protein>
    <recommendedName>
        <fullName evidence="6">Carboxylic ester hydrolase</fullName>
        <ecNumber evidence="6">3.1.1.-</ecNumber>
    </recommendedName>
</protein>
<dbReference type="Proteomes" id="UP001549921">
    <property type="component" value="Unassembled WGS sequence"/>
</dbReference>
<accession>A0ABD0SBS4</accession>
<dbReference type="EC" id="3.1.1.-" evidence="6"/>
<keyword evidence="2" id="KW-0719">Serine esterase</keyword>
<dbReference type="AlphaFoldDB" id="A0ABD0SBS4"/>
<dbReference type="Gene3D" id="3.40.50.1820">
    <property type="entry name" value="alpha/beta hydrolase"/>
    <property type="match status" value="1"/>
</dbReference>